<evidence type="ECO:0000256" key="1">
    <source>
        <dbReference type="ARBA" id="ARBA00022737"/>
    </source>
</evidence>
<dbReference type="SUPFAM" id="SSF50985">
    <property type="entry name" value="RCC1/BLIP-II"/>
    <property type="match status" value="1"/>
</dbReference>
<dbReference type="InterPro" id="IPR009091">
    <property type="entry name" value="RCC1/BLIP-II"/>
</dbReference>
<comment type="caution">
    <text evidence="3">The sequence shown here is derived from an EMBL/GenBank/DDBJ whole genome shotgun (WGS) entry which is preliminary data.</text>
</comment>
<protein>
    <submittedName>
        <fullName evidence="3">Uncharacterized protein</fullName>
    </submittedName>
</protein>
<dbReference type="PANTHER" id="PTHR22870">
    <property type="entry name" value="REGULATOR OF CHROMOSOME CONDENSATION"/>
    <property type="match status" value="1"/>
</dbReference>
<dbReference type="Pfam" id="PF00415">
    <property type="entry name" value="RCC1"/>
    <property type="match status" value="2"/>
</dbReference>
<feature type="repeat" description="RCC1" evidence="2">
    <location>
        <begin position="203"/>
        <end position="257"/>
    </location>
</feature>
<dbReference type="Gene3D" id="2.130.10.30">
    <property type="entry name" value="Regulator of chromosome condensation 1/beta-lactamase-inhibitor protein II"/>
    <property type="match status" value="1"/>
</dbReference>
<sequence>MTSCTENTMSAVYTEFCWPYFISFLPFCKNSYLVDDESVRIWISGEEEKYLRLDQVSRIIPGQHTALYPSKSAYGSIHSLSSASSDGTAGYMKGLNGDAYRVSLSSSVSSSNQGSGHYDGDALGNAFIWGEGTCDGVFGGVIHRTGNSSERIGFSWGVKSDGRLRDGVDSNVSHPKLIDSLKNINVELVACGEYHSCVVSLSGEMYSWGGSSGNFGLLGSGSETSQWIPKNLNGPLEGIDVSSVSCGSWHTVVDLLSLLLDNYLLLVMEHFVFWDMMTAKVYLHPGKWNSPRACALSE</sequence>
<proteinExistence type="predicted"/>
<dbReference type="PANTHER" id="PTHR22870:SF415">
    <property type="entry name" value="FYVE-TYPE DOMAIN-CONTAINING PROTEIN"/>
    <property type="match status" value="1"/>
</dbReference>
<evidence type="ECO:0000313" key="3">
    <source>
        <dbReference type="EMBL" id="KAK8489468.1"/>
    </source>
</evidence>
<organism evidence="3 4">
    <name type="scientific">Hibiscus sabdariffa</name>
    <name type="common">roselle</name>
    <dbReference type="NCBI Taxonomy" id="183260"/>
    <lineage>
        <taxon>Eukaryota</taxon>
        <taxon>Viridiplantae</taxon>
        <taxon>Streptophyta</taxon>
        <taxon>Embryophyta</taxon>
        <taxon>Tracheophyta</taxon>
        <taxon>Spermatophyta</taxon>
        <taxon>Magnoliopsida</taxon>
        <taxon>eudicotyledons</taxon>
        <taxon>Gunneridae</taxon>
        <taxon>Pentapetalae</taxon>
        <taxon>rosids</taxon>
        <taxon>malvids</taxon>
        <taxon>Malvales</taxon>
        <taxon>Malvaceae</taxon>
        <taxon>Malvoideae</taxon>
        <taxon>Hibiscus</taxon>
    </lineage>
</organism>
<feature type="repeat" description="RCC1" evidence="2">
    <location>
        <begin position="151"/>
        <end position="202"/>
    </location>
</feature>
<accession>A0ABR2A8W6</accession>
<gene>
    <name evidence="3" type="ORF">V6N11_045035</name>
</gene>
<name>A0ABR2A8W6_9ROSI</name>
<dbReference type="Proteomes" id="UP001396334">
    <property type="component" value="Unassembled WGS sequence"/>
</dbReference>
<dbReference type="PROSITE" id="PS50012">
    <property type="entry name" value="RCC1_3"/>
    <property type="match status" value="2"/>
</dbReference>
<keyword evidence="4" id="KW-1185">Reference proteome</keyword>
<dbReference type="InterPro" id="IPR000408">
    <property type="entry name" value="Reg_chr_condens"/>
</dbReference>
<keyword evidence="1" id="KW-0677">Repeat</keyword>
<dbReference type="EMBL" id="JBBPBN010000312">
    <property type="protein sequence ID" value="KAK8489468.1"/>
    <property type="molecule type" value="Genomic_DNA"/>
</dbReference>
<reference evidence="3 4" key="1">
    <citation type="journal article" date="2024" name="G3 (Bethesda)">
        <title>Genome assembly of Hibiscus sabdariffa L. provides insights into metabolisms of medicinal natural products.</title>
        <authorList>
            <person name="Kim T."/>
        </authorList>
    </citation>
    <scope>NUCLEOTIDE SEQUENCE [LARGE SCALE GENOMIC DNA]</scope>
    <source>
        <strain evidence="3">TK-2024</strain>
        <tissue evidence="3">Old leaves</tissue>
    </source>
</reference>
<evidence type="ECO:0000313" key="4">
    <source>
        <dbReference type="Proteomes" id="UP001396334"/>
    </source>
</evidence>
<dbReference type="InterPro" id="IPR051210">
    <property type="entry name" value="Ub_ligase/GEF_domain"/>
</dbReference>
<evidence type="ECO:0000256" key="2">
    <source>
        <dbReference type="PROSITE-ProRule" id="PRU00235"/>
    </source>
</evidence>